<dbReference type="InterPro" id="IPR013217">
    <property type="entry name" value="Methyltransf_12"/>
</dbReference>
<protein>
    <submittedName>
        <fullName evidence="3">Methyltransferase domain-containing protein</fullName>
    </submittedName>
</protein>
<comment type="caution">
    <text evidence="3">The sequence shown here is derived from an EMBL/GenBank/DDBJ whole genome shotgun (WGS) entry which is preliminary data.</text>
</comment>
<accession>A0ABP7TJP2</accession>
<evidence type="ECO:0000313" key="3">
    <source>
        <dbReference type="EMBL" id="GAA4027155.1"/>
    </source>
</evidence>
<keyword evidence="1" id="KW-0808">Transferase</keyword>
<sequence length="247" mass="26597">MITEAERLRSIQRSTDAFTFDVLRGRGIKPSWRCLELGAGAGSVAHWLAEQCPDGEVLAVDIDTGVFAPSDAPNLVVERADITSTDFAPRRFDLVHARFVLCHLAERDQVVERAASWLAPGGWLVVEEPYLLEAGSSPFPVVRRIMAAYQDHCSASGSAMTWARGLPAALLRSGLSDVDCTGNLGRMGGLSADRWRPLIDRVAPELIASGALAEADVTEFHELLGDAAFLDVPQVTLSVWGQSSAPS</sequence>
<dbReference type="Gene3D" id="3.40.50.150">
    <property type="entry name" value="Vaccinia Virus protein VP39"/>
    <property type="match status" value="1"/>
</dbReference>
<dbReference type="GO" id="GO:0032259">
    <property type="term" value="P:methylation"/>
    <property type="evidence" value="ECO:0007669"/>
    <property type="project" value="UniProtKB-KW"/>
</dbReference>
<dbReference type="PANTHER" id="PTHR43861">
    <property type="entry name" value="TRANS-ACONITATE 2-METHYLTRANSFERASE-RELATED"/>
    <property type="match status" value="1"/>
</dbReference>
<dbReference type="EMBL" id="BAABAL010000019">
    <property type="protein sequence ID" value="GAA4027155.1"/>
    <property type="molecule type" value="Genomic_DNA"/>
</dbReference>
<dbReference type="RefSeq" id="WP_344882130.1">
    <property type="nucleotide sequence ID" value="NZ_BAABAL010000019.1"/>
</dbReference>
<reference evidence="4" key="1">
    <citation type="journal article" date="2019" name="Int. J. Syst. Evol. Microbiol.">
        <title>The Global Catalogue of Microorganisms (GCM) 10K type strain sequencing project: providing services to taxonomists for standard genome sequencing and annotation.</title>
        <authorList>
            <consortium name="The Broad Institute Genomics Platform"/>
            <consortium name="The Broad Institute Genome Sequencing Center for Infectious Disease"/>
            <person name="Wu L."/>
            <person name="Ma J."/>
        </authorList>
    </citation>
    <scope>NUCLEOTIDE SEQUENCE [LARGE SCALE GENOMIC DNA]</scope>
    <source>
        <strain evidence="4">JCM 17342</strain>
    </source>
</reference>
<dbReference type="SUPFAM" id="SSF53335">
    <property type="entry name" value="S-adenosyl-L-methionine-dependent methyltransferases"/>
    <property type="match status" value="1"/>
</dbReference>
<keyword evidence="3" id="KW-0489">Methyltransferase</keyword>
<organism evidence="3 4">
    <name type="scientific">Allokutzneria multivorans</name>
    <dbReference type="NCBI Taxonomy" id="1142134"/>
    <lineage>
        <taxon>Bacteria</taxon>
        <taxon>Bacillati</taxon>
        <taxon>Actinomycetota</taxon>
        <taxon>Actinomycetes</taxon>
        <taxon>Pseudonocardiales</taxon>
        <taxon>Pseudonocardiaceae</taxon>
        <taxon>Allokutzneria</taxon>
    </lineage>
</organism>
<keyword evidence="4" id="KW-1185">Reference proteome</keyword>
<evidence type="ECO:0000259" key="2">
    <source>
        <dbReference type="Pfam" id="PF08242"/>
    </source>
</evidence>
<name>A0ABP7TJP2_9PSEU</name>
<dbReference type="Pfam" id="PF08242">
    <property type="entry name" value="Methyltransf_12"/>
    <property type="match status" value="1"/>
</dbReference>
<dbReference type="CDD" id="cd02440">
    <property type="entry name" value="AdoMet_MTases"/>
    <property type="match status" value="1"/>
</dbReference>
<feature type="domain" description="Methyltransferase type 12" evidence="2">
    <location>
        <begin position="35"/>
        <end position="124"/>
    </location>
</feature>
<proteinExistence type="predicted"/>
<dbReference type="InterPro" id="IPR029063">
    <property type="entry name" value="SAM-dependent_MTases_sf"/>
</dbReference>
<dbReference type="Proteomes" id="UP001501747">
    <property type="component" value="Unassembled WGS sequence"/>
</dbReference>
<evidence type="ECO:0000256" key="1">
    <source>
        <dbReference type="ARBA" id="ARBA00022679"/>
    </source>
</evidence>
<evidence type="ECO:0000313" key="4">
    <source>
        <dbReference type="Proteomes" id="UP001501747"/>
    </source>
</evidence>
<gene>
    <name evidence="3" type="ORF">GCM10022247_60180</name>
</gene>
<dbReference type="GO" id="GO:0008168">
    <property type="term" value="F:methyltransferase activity"/>
    <property type="evidence" value="ECO:0007669"/>
    <property type="project" value="UniProtKB-KW"/>
</dbReference>
<dbReference type="PANTHER" id="PTHR43861:SF3">
    <property type="entry name" value="PUTATIVE (AFU_ORTHOLOGUE AFUA_2G14390)-RELATED"/>
    <property type="match status" value="1"/>
</dbReference>